<dbReference type="GO" id="GO:0006364">
    <property type="term" value="P:rRNA processing"/>
    <property type="evidence" value="ECO:0007669"/>
    <property type="project" value="InterPro"/>
</dbReference>
<reference evidence="7" key="1">
    <citation type="submission" date="2019-07" db="EMBL/GenBank/DDBJ databases">
        <title>Annotation for the trematode Paragonimus miyazaki's.</title>
        <authorList>
            <person name="Choi Y.-J."/>
        </authorList>
    </citation>
    <scope>NUCLEOTIDE SEQUENCE</scope>
    <source>
        <strain evidence="7">Japan</strain>
    </source>
</reference>
<comment type="similarity">
    <text evidence="2">Belongs to the UTP14 family.</text>
</comment>
<feature type="region of interest" description="Disordered" evidence="6">
    <location>
        <begin position="431"/>
        <end position="459"/>
    </location>
</feature>
<evidence type="ECO:0000256" key="5">
    <source>
        <dbReference type="SAM" id="Coils"/>
    </source>
</evidence>
<keyword evidence="4" id="KW-0539">Nucleus</keyword>
<feature type="compositionally biased region" description="Basic and acidic residues" evidence="6">
    <location>
        <begin position="264"/>
        <end position="273"/>
    </location>
</feature>
<evidence type="ECO:0000313" key="8">
    <source>
        <dbReference type="Proteomes" id="UP000822476"/>
    </source>
</evidence>
<organism evidence="7 8">
    <name type="scientific">Paragonimus skrjabini miyazakii</name>
    <dbReference type="NCBI Taxonomy" id="59628"/>
    <lineage>
        <taxon>Eukaryota</taxon>
        <taxon>Metazoa</taxon>
        <taxon>Spiralia</taxon>
        <taxon>Lophotrochozoa</taxon>
        <taxon>Platyhelminthes</taxon>
        <taxon>Trematoda</taxon>
        <taxon>Digenea</taxon>
        <taxon>Plagiorchiida</taxon>
        <taxon>Troglotremata</taxon>
        <taxon>Troglotrematidae</taxon>
        <taxon>Paragonimus</taxon>
    </lineage>
</organism>
<sequence>MRMEANIPAVDNANVWGLVGLKKGDRRKQKKILTELHQTAKPLGTVDEISDSKKSRRLAFRGVKRQLTLWKGPVYNNRLADQLIFPLNDNSVTISGSEEALKLKSDAHITETKKHVDTLQGKLYAALYGESDNKLVTYKKDAAIKAGKEIRKKLLEQISQREKERFLLARVAANNKRQNKIKSKNFHRHQKGRLLKQFEAEMEKLRDNNPRAFAQRILKAELNRAKERASLRHRTGSKFARLQKLRAKYDTEARTLVAEMHDRSKELLKRHDTNSSSESEDSDIDITSESDAELSDNELSQESSVDSDVESKTDSLLWWRVAAKPIVKITDHTETKSASAGQPTILSTLVVDDVLDRCVGFKNEKAQEDGLVEPESEVLDPDSEAFYRTVREACASDPALKEQFTKEKEEAVNQETPKDIDTFLPGWNSWTGPGLEAEDEKRRKKRSIPAPKVKREDGKRSHLLIRRRLNNEFRQHLVKSIPFPYNTPEQFESVIAQPICREWVTESIHREFTRPKVTVQAGHIIRPISKSTVLLRDKDVERLTKRNKYAGSL</sequence>
<protein>
    <recommendedName>
        <fullName evidence="9">U3 small nucleolar RNA-associated protein 14</fullName>
    </recommendedName>
</protein>
<evidence type="ECO:0000256" key="6">
    <source>
        <dbReference type="SAM" id="MobiDB-lite"/>
    </source>
</evidence>
<accession>A0A8S9YJB5</accession>
<evidence type="ECO:0000256" key="1">
    <source>
        <dbReference type="ARBA" id="ARBA00004604"/>
    </source>
</evidence>
<evidence type="ECO:0000256" key="3">
    <source>
        <dbReference type="ARBA" id="ARBA00022553"/>
    </source>
</evidence>
<dbReference type="InterPro" id="IPR006709">
    <property type="entry name" value="SSU_processome_Utp14"/>
</dbReference>
<evidence type="ECO:0000256" key="2">
    <source>
        <dbReference type="ARBA" id="ARBA00007774"/>
    </source>
</evidence>
<comment type="subcellular location">
    <subcellularLocation>
        <location evidence="1">Nucleus</location>
        <location evidence="1">Nucleolus</location>
    </subcellularLocation>
</comment>
<dbReference type="Proteomes" id="UP000822476">
    <property type="component" value="Unassembled WGS sequence"/>
</dbReference>
<comment type="caution">
    <text evidence="7">The sequence shown here is derived from an EMBL/GenBank/DDBJ whole genome shotgun (WGS) entry which is preliminary data.</text>
</comment>
<dbReference type="PANTHER" id="PTHR14150:SF12">
    <property type="entry name" value="U3 SMALL NUCLEOLAR RNA-ASSOCIATED PROTEIN 14 HOMOLOG A"/>
    <property type="match status" value="1"/>
</dbReference>
<evidence type="ECO:0008006" key="9">
    <source>
        <dbReference type="Google" id="ProtNLM"/>
    </source>
</evidence>
<feature type="coiled-coil region" evidence="5">
    <location>
        <begin position="188"/>
        <end position="215"/>
    </location>
</feature>
<feature type="region of interest" description="Disordered" evidence="6">
    <location>
        <begin position="264"/>
        <end position="307"/>
    </location>
</feature>
<dbReference type="Pfam" id="PF04615">
    <property type="entry name" value="Utp14"/>
    <property type="match status" value="2"/>
</dbReference>
<dbReference type="GO" id="GO:0032040">
    <property type="term" value="C:small-subunit processome"/>
    <property type="evidence" value="ECO:0007669"/>
    <property type="project" value="InterPro"/>
</dbReference>
<name>A0A8S9YJB5_9TREM</name>
<keyword evidence="8" id="KW-1185">Reference proteome</keyword>
<dbReference type="AlphaFoldDB" id="A0A8S9YJB5"/>
<keyword evidence="3" id="KW-0597">Phosphoprotein</keyword>
<dbReference type="EMBL" id="JTDE01021618">
    <property type="protein sequence ID" value="KAF7232694.1"/>
    <property type="molecule type" value="Genomic_DNA"/>
</dbReference>
<dbReference type="OrthoDB" id="277439at2759"/>
<keyword evidence="5" id="KW-0175">Coiled coil</keyword>
<proteinExistence type="inferred from homology"/>
<dbReference type="PANTHER" id="PTHR14150">
    <property type="entry name" value="U3 SMALL NUCLEOLAR RNA-ASSOCIATED PROTEIN 14"/>
    <property type="match status" value="1"/>
</dbReference>
<evidence type="ECO:0000313" key="7">
    <source>
        <dbReference type="EMBL" id="KAF7232694.1"/>
    </source>
</evidence>
<gene>
    <name evidence="7" type="ORF">EG68_10974</name>
</gene>
<feature type="compositionally biased region" description="Acidic residues" evidence="6">
    <location>
        <begin position="278"/>
        <end position="296"/>
    </location>
</feature>
<evidence type="ECO:0000256" key="4">
    <source>
        <dbReference type="ARBA" id="ARBA00023242"/>
    </source>
</evidence>